<evidence type="ECO:0000259" key="1">
    <source>
        <dbReference type="Pfam" id="PF08242"/>
    </source>
</evidence>
<evidence type="ECO:0000313" key="3">
    <source>
        <dbReference type="Proteomes" id="UP001642484"/>
    </source>
</evidence>
<protein>
    <recommendedName>
        <fullName evidence="1">Methyltransferase type 12 domain-containing protein</fullName>
    </recommendedName>
</protein>
<dbReference type="Proteomes" id="UP001642484">
    <property type="component" value="Unassembled WGS sequence"/>
</dbReference>
<dbReference type="EMBL" id="CAXAMN010009446">
    <property type="protein sequence ID" value="CAK9028690.1"/>
    <property type="molecule type" value="Genomic_DNA"/>
</dbReference>
<evidence type="ECO:0000313" key="2">
    <source>
        <dbReference type="EMBL" id="CAK9028690.1"/>
    </source>
</evidence>
<dbReference type="CDD" id="cd02440">
    <property type="entry name" value="AdoMet_MTases"/>
    <property type="match status" value="1"/>
</dbReference>
<dbReference type="InterPro" id="IPR029063">
    <property type="entry name" value="SAM-dependent_MTases_sf"/>
</dbReference>
<organism evidence="2 3">
    <name type="scientific">Durusdinium trenchii</name>
    <dbReference type="NCBI Taxonomy" id="1381693"/>
    <lineage>
        <taxon>Eukaryota</taxon>
        <taxon>Sar</taxon>
        <taxon>Alveolata</taxon>
        <taxon>Dinophyceae</taxon>
        <taxon>Suessiales</taxon>
        <taxon>Symbiodiniaceae</taxon>
        <taxon>Durusdinium</taxon>
    </lineage>
</organism>
<dbReference type="GO" id="GO:0032259">
    <property type="term" value="P:methylation"/>
    <property type="evidence" value="ECO:0007669"/>
    <property type="project" value="UniProtKB-KW"/>
</dbReference>
<dbReference type="SUPFAM" id="SSF53335">
    <property type="entry name" value="S-adenosyl-L-methionine-dependent methyltransferases"/>
    <property type="match status" value="1"/>
</dbReference>
<comment type="caution">
    <text evidence="2">The sequence shown here is derived from an EMBL/GenBank/DDBJ whole genome shotgun (WGS) entry which is preliminary data.</text>
</comment>
<proteinExistence type="predicted"/>
<keyword evidence="3" id="KW-1185">Reference proteome</keyword>
<dbReference type="Pfam" id="PF08242">
    <property type="entry name" value="Methyltransf_12"/>
    <property type="match status" value="1"/>
</dbReference>
<accession>A0ABP0KP99</accession>
<dbReference type="InterPro" id="IPR013217">
    <property type="entry name" value="Methyltransf_12"/>
</dbReference>
<dbReference type="Gene3D" id="3.40.50.150">
    <property type="entry name" value="Vaccinia Virus protein VP39"/>
    <property type="match status" value="1"/>
</dbReference>
<dbReference type="GO" id="GO:0008168">
    <property type="term" value="F:methyltransferase activity"/>
    <property type="evidence" value="ECO:0007669"/>
    <property type="project" value="UniProtKB-KW"/>
</dbReference>
<gene>
    <name evidence="2" type="ORF">CCMP2556_LOCUS17189</name>
</gene>
<feature type="domain" description="Methyltransferase type 12" evidence="1">
    <location>
        <begin position="150"/>
        <end position="253"/>
    </location>
</feature>
<sequence>MHMKFRPVILVVLPVALLGVFLTHHQLSPLRQFICIPAAATAASLSWELSGVIDRFGGARQYFVGLCNRSYTIPDLYDVFTAHSIEWAILGKKDPWWSVISADEFRGKVDLPAEQKQRFYDSGKIHRDMILQDIQVNGSRPLDNRSISVLDFGCGVGRLGMAFARTFAEVTCVDQSVFHLEIAKKEWQIQKESDSEARTFGQLNLKMSGPDLLAAVAAKRFDFVYSLIVLQHMISPLQIVYLEQLCDILKPGGQGWVHIPTLIPRGLASRPCDVQLSKKQGGIQMYHTPKVFLEESFRSRGCNVTVLERGGIWINPSSTSGIILFNKPSHAASLE</sequence>
<reference evidence="2 3" key="1">
    <citation type="submission" date="2024-02" db="EMBL/GenBank/DDBJ databases">
        <authorList>
            <person name="Chen Y."/>
            <person name="Shah S."/>
            <person name="Dougan E. K."/>
            <person name="Thang M."/>
            <person name="Chan C."/>
        </authorList>
    </citation>
    <scope>NUCLEOTIDE SEQUENCE [LARGE SCALE GENOMIC DNA]</scope>
</reference>
<name>A0ABP0KP99_9DINO</name>